<feature type="transmembrane region" description="Helical" evidence="9">
    <location>
        <begin position="161"/>
        <end position="185"/>
    </location>
</feature>
<feature type="transmembrane region" description="Helical" evidence="9">
    <location>
        <begin position="206"/>
        <end position="226"/>
    </location>
</feature>
<organism evidence="11 12">
    <name type="scientific">Aquamicrobium soli</name>
    <dbReference type="NCBI Taxonomy" id="1811518"/>
    <lineage>
        <taxon>Bacteria</taxon>
        <taxon>Pseudomonadati</taxon>
        <taxon>Pseudomonadota</taxon>
        <taxon>Alphaproteobacteria</taxon>
        <taxon>Hyphomicrobiales</taxon>
        <taxon>Phyllobacteriaceae</taxon>
        <taxon>Aquamicrobium</taxon>
    </lineage>
</organism>
<comment type="similarity">
    <text evidence="2">Belongs to the binding-protein-dependent transport system permease family. HisMQ subfamily.</text>
</comment>
<accession>A0ABV7KDH1</accession>
<evidence type="ECO:0000256" key="4">
    <source>
        <dbReference type="ARBA" id="ARBA00022475"/>
    </source>
</evidence>
<feature type="transmembrane region" description="Helical" evidence="9">
    <location>
        <begin position="319"/>
        <end position="345"/>
    </location>
</feature>
<keyword evidence="12" id="KW-1185">Reference proteome</keyword>
<dbReference type="PROSITE" id="PS50928">
    <property type="entry name" value="ABC_TM1"/>
    <property type="match status" value="1"/>
</dbReference>
<dbReference type="EMBL" id="JBHRTK010000004">
    <property type="protein sequence ID" value="MFC3205452.1"/>
    <property type="molecule type" value="Genomic_DNA"/>
</dbReference>
<dbReference type="InterPro" id="IPR000515">
    <property type="entry name" value="MetI-like"/>
</dbReference>
<feature type="domain" description="ABC transmembrane type-1" evidence="10">
    <location>
        <begin position="79"/>
        <end position="373"/>
    </location>
</feature>
<keyword evidence="4" id="KW-1003">Cell membrane</keyword>
<dbReference type="CDD" id="cd06261">
    <property type="entry name" value="TM_PBP2"/>
    <property type="match status" value="1"/>
</dbReference>
<evidence type="ECO:0000256" key="8">
    <source>
        <dbReference type="ARBA" id="ARBA00023136"/>
    </source>
</evidence>
<protein>
    <submittedName>
        <fullName evidence="11">Amino acid ABC transporter permease</fullName>
    </submittedName>
</protein>
<dbReference type="RefSeq" id="WP_378218931.1">
    <property type="nucleotide sequence ID" value="NZ_JBHRTK010000004.1"/>
</dbReference>
<feature type="transmembrane region" description="Helical" evidence="9">
    <location>
        <begin position="124"/>
        <end position="141"/>
    </location>
</feature>
<evidence type="ECO:0000256" key="5">
    <source>
        <dbReference type="ARBA" id="ARBA00022692"/>
    </source>
</evidence>
<feature type="transmembrane region" description="Helical" evidence="9">
    <location>
        <begin position="351"/>
        <end position="369"/>
    </location>
</feature>
<keyword evidence="6" id="KW-0029">Amino-acid transport</keyword>
<keyword evidence="5 9" id="KW-0812">Transmembrane</keyword>
<evidence type="ECO:0000259" key="10">
    <source>
        <dbReference type="PROSITE" id="PS50928"/>
    </source>
</evidence>
<dbReference type="Proteomes" id="UP001595583">
    <property type="component" value="Unassembled WGS sequence"/>
</dbReference>
<dbReference type="InterPro" id="IPR043429">
    <property type="entry name" value="ArtM/GltK/GlnP/TcyL/YhdX-like"/>
</dbReference>
<keyword evidence="3 9" id="KW-0813">Transport</keyword>
<evidence type="ECO:0000313" key="12">
    <source>
        <dbReference type="Proteomes" id="UP001595583"/>
    </source>
</evidence>
<feature type="transmembrane region" description="Helical" evidence="9">
    <location>
        <begin position="254"/>
        <end position="273"/>
    </location>
</feature>
<dbReference type="PANTHER" id="PTHR30614:SF37">
    <property type="entry name" value="AMINO-ACID ABC TRANSPORTER PERMEASE PROTEIN YHDX-RELATED"/>
    <property type="match status" value="1"/>
</dbReference>
<dbReference type="Gene3D" id="1.10.3720.10">
    <property type="entry name" value="MetI-like"/>
    <property type="match status" value="2"/>
</dbReference>
<name>A0ABV7KDH1_9HYPH</name>
<evidence type="ECO:0000313" key="11">
    <source>
        <dbReference type="EMBL" id="MFC3205452.1"/>
    </source>
</evidence>
<dbReference type="InterPro" id="IPR010065">
    <property type="entry name" value="AA_ABC_transptr_permease_3TM"/>
</dbReference>
<evidence type="ECO:0000256" key="1">
    <source>
        <dbReference type="ARBA" id="ARBA00004429"/>
    </source>
</evidence>
<evidence type="ECO:0000256" key="6">
    <source>
        <dbReference type="ARBA" id="ARBA00022970"/>
    </source>
</evidence>
<gene>
    <name evidence="11" type="ORF">ACFOHJ_04450</name>
</gene>
<dbReference type="InterPro" id="IPR035906">
    <property type="entry name" value="MetI-like_sf"/>
</dbReference>
<reference evidence="12" key="1">
    <citation type="journal article" date="2019" name="Int. J. Syst. Evol. Microbiol.">
        <title>The Global Catalogue of Microorganisms (GCM) 10K type strain sequencing project: providing services to taxonomists for standard genome sequencing and annotation.</title>
        <authorList>
            <consortium name="The Broad Institute Genomics Platform"/>
            <consortium name="The Broad Institute Genome Sequencing Center for Infectious Disease"/>
            <person name="Wu L."/>
            <person name="Ma J."/>
        </authorList>
    </citation>
    <scope>NUCLEOTIDE SEQUENCE [LARGE SCALE GENOMIC DNA]</scope>
    <source>
        <strain evidence="12">KCTC 52165</strain>
    </source>
</reference>
<dbReference type="PANTHER" id="PTHR30614">
    <property type="entry name" value="MEMBRANE COMPONENT OF AMINO ACID ABC TRANSPORTER"/>
    <property type="match status" value="1"/>
</dbReference>
<evidence type="ECO:0000256" key="3">
    <source>
        <dbReference type="ARBA" id="ARBA00022448"/>
    </source>
</evidence>
<sequence>MLKLLRNARFRNWAAQALFLAAVVGVIVFFALTASANMRAQGITAGFGFLFQSTGWDINFSLLPYTPSDPYWKVLVIGMINTLFLGSISLILATMVGMVVAAARTARNPMLNAIGTIYVDTFRNVPILLQVFFWYAVYTRLPPPRQAYSVFDTVFLSARGLFIPALDVSAIAAVGASAAVIVGLGTALWIAHARRFARREPSLRRAAWLAVLALSFAVALLILFVGRGEEGTVISVPALKGLNFRGGLAIPPEFAALATAIMIYGGTYIAEVLRAGFLAVSRGQVEAATALGLRPWEVFSRIRLPLAIRMVLPTLINQYVWLLKATTLGIAVGFTDYFMVVAVSITQSGHTIELIALLIAGFLIVNYSLSTILNRVNKAVAIKGLSTS</sequence>
<dbReference type="SUPFAM" id="SSF161098">
    <property type="entry name" value="MetI-like"/>
    <property type="match status" value="2"/>
</dbReference>
<comment type="caution">
    <text evidence="11">The sequence shown here is derived from an EMBL/GenBank/DDBJ whole genome shotgun (WGS) entry which is preliminary data.</text>
</comment>
<dbReference type="Pfam" id="PF00528">
    <property type="entry name" value="BPD_transp_1"/>
    <property type="match status" value="1"/>
</dbReference>
<evidence type="ECO:0000256" key="2">
    <source>
        <dbReference type="ARBA" id="ARBA00010072"/>
    </source>
</evidence>
<feature type="transmembrane region" description="Helical" evidence="9">
    <location>
        <begin position="74"/>
        <end position="103"/>
    </location>
</feature>
<proteinExistence type="inferred from homology"/>
<keyword evidence="8 9" id="KW-0472">Membrane</keyword>
<dbReference type="NCBIfam" id="TIGR01726">
    <property type="entry name" value="HEQRo_perm_3TM"/>
    <property type="match status" value="1"/>
</dbReference>
<feature type="transmembrane region" description="Helical" evidence="9">
    <location>
        <begin position="12"/>
        <end position="32"/>
    </location>
</feature>
<evidence type="ECO:0000256" key="7">
    <source>
        <dbReference type="ARBA" id="ARBA00022989"/>
    </source>
</evidence>
<keyword evidence="7 9" id="KW-1133">Transmembrane helix</keyword>
<evidence type="ECO:0000256" key="9">
    <source>
        <dbReference type="RuleBase" id="RU363032"/>
    </source>
</evidence>
<comment type="subcellular location">
    <subcellularLocation>
        <location evidence="1">Cell inner membrane</location>
        <topology evidence="1">Multi-pass membrane protein</topology>
    </subcellularLocation>
    <subcellularLocation>
        <location evidence="9">Cell membrane</location>
        <topology evidence="9">Multi-pass membrane protein</topology>
    </subcellularLocation>
</comment>